<dbReference type="AlphaFoldDB" id="A0A4R4W4K0"/>
<sequence length="277" mass="29787">MTGFTGQNRLWHEISHQDVSFCDRARLRGVTNAEAYDRGFARLSAHTVAPLLAPARETRAPRLLDVGCGTGVVTAAALALGAEVTAVDPDPGMLELVARRHPHAAVRAAALPDLPFEDEAFDAVAGNFVINHVPDTAKALAELHRVLRPGGTLALTWWKSGEMTATSVFADAIAAAGIPYDPPPRPFTAHDTPPRFTALLRAAGFQGVAVDTVRWRHRVDPGSWWDDIVQAGGPRFAVISRQPPETVERVKAHYARLAAPYALEGFPVGAHLARAAR</sequence>
<protein>
    <submittedName>
        <fullName evidence="2">Class I SAM-dependent methyltransferase</fullName>
    </submittedName>
</protein>
<dbReference type="GO" id="GO:0032259">
    <property type="term" value="P:methylation"/>
    <property type="evidence" value="ECO:0007669"/>
    <property type="project" value="UniProtKB-KW"/>
</dbReference>
<dbReference type="CDD" id="cd02440">
    <property type="entry name" value="AdoMet_MTases"/>
    <property type="match status" value="1"/>
</dbReference>
<reference evidence="2 3" key="1">
    <citation type="submission" date="2019-03" db="EMBL/GenBank/DDBJ databases">
        <title>Draft genome sequences of novel Actinobacteria.</title>
        <authorList>
            <person name="Sahin N."/>
            <person name="Ay H."/>
            <person name="Saygin H."/>
        </authorList>
    </citation>
    <scope>NUCLEOTIDE SEQUENCE [LARGE SCALE GENOMIC DNA]</scope>
    <source>
        <strain evidence="2 3">KC310</strain>
    </source>
</reference>
<dbReference type="GO" id="GO:0008757">
    <property type="term" value="F:S-adenosylmethionine-dependent methyltransferase activity"/>
    <property type="evidence" value="ECO:0007669"/>
    <property type="project" value="InterPro"/>
</dbReference>
<organism evidence="2 3">
    <name type="scientific">Nonomuraea deserti</name>
    <dbReference type="NCBI Taxonomy" id="1848322"/>
    <lineage>
        <taxon>Bacteria</taxon>
        <taxon>Bacillati</taxon>
        <taxon>Actinomycetota</taxon>
        <taxon>Actinomycetes</taxon>
        <taxon>Streptosporangiales</taxon>
        <taxon>Streptosporangiaceae</taxon>
        <taxon>Nonomuraea</taxon>
    </lineage>
</organism>
<feature type="domain" description="Methyltransferase type 11" evidence="1">
    <location>
        <begin position="64"/>
        <end position="154"/>
    </location>
</feature>
<dbReference type="Proteomes" id="UP000295258">
    <property type="component" value="Unassembled WGS sequence"/>
</dbReference>
<evidence type="ECO:0000313" key="2">
    <source>
        <dbReference type="EMBL" id="TDD10923.1"/>
    </source>
</evidence>
<dbReference type="PANTHER" id="PTHR43591">
    <property type="entry name" value="METHYLTRANSFERASE"/>
    <property type="match status" value="1"/>
</dbReference>
<evidence type="ECO:0000313" key="3">
    <source>
        <dbReference type="Proteomes" id="UP000295258"/>
    </source>
</evidence>
<dbReference type="Gene3D" id="3.40.50.150">
    <property type="entry name" value="Vaccinia Virus protein VP39"/>
    <property type="match status" value="1"/>
</dbReference>
<dbReference type="SUPFAM" id="SSF53335">
    <property type="entry name" value="S-adenosyl-L-methionine-dependent methyltransferases"/>
    <property type="match status" value="1"/>
</dbReference>
<proteinExistence type="predicted"/>
<dbReference type="InterPro" id="IPR029063">
    <property type="entry name" value="SAM-dependent_MTases_sf"/>
</dbReference>
<evidence type="ECO:0000259" key="1">
    <source>
        <dbReference type="Pfam" id="PF08241"/>
    </source>
</evidence>
<keyword evidence="3" id="KW-1185">Reference proteome</keyword>
<name>A0A4R4W4K0_9ACTN</name>
<keyword evidence="2" id="KW-0808">Transferase</keyword>
<dbReference type="Pfam" id="PF08241">
    <property type="entry name" value="Methyltransf_11"/>
    <property type="match status" value="1"/>
</dbReference>
<comment type="caution">
    <text evidence="2">The sequence shown here is derived from an EMBL/GenBank/DDBJ whole genome shotgun (WGS) entry which is preliminary data.</text>
</comment>
<dbReference type="EMBL" id="SMKO01000011">
    <property type="protein sequence ID" value="TDD10923.1"/>
    <property type="molecule type" value="Genomic_DNA"/>
</dbReference>
<accession>A0A4R4W4K0</accession>
<gene>
    <name evidence="2" type="ORF">E1292_07365</name>
</gene>
<dbReference type="InterPro" id="IPR013216">
    <property type="entry name" value="Methyltransf_11"/>
</dbReference>
<keyword evidence="2" id="KW-0489">Methyltransferase</keyword>